<evidence type="ECO:0000256" key="1">
    <source>
        <dbReference type="SAM" id="MobiDB-lite"/>
    </source>
</evidence>
<name>A0A427AFN4_ENSVE</name>
<protein>
    <submittedName>
        <fullName evidence="2">Uncharacterized protein</fullName>
    </submittedName>
</protein>
<dbReference type="PANTHER" id="PTHR37754">
    <property type="entry name" value="CALCIUM ION-BINDING PROTEIN"/>
    <property type="match status" value="1"/>
</dbReference>
<dbReference type="PANTHER" id="PTHR37754:SF4">
    <property type="entry name" value="EF-HAND DOMAIN-CONTAINING PROTEIN"/>
    <property type="match status" value="1"/>
</dbReference>
<dbReference type="EMBL" id="AMZH03002599">
    <property type="protein sequence ID" value="RRT75048.1"/>
    <property type="molecule type" value="Genomic_DNA"/>
</dbReference>
<organism evidence="2 3">
    <name type="scientific">Ensete ventricosum</name>
    <name type="common">Abyssinian banana</name>
    <name type="synonym">Musa ensete</name>
    <dbReference type="NCBI Taxonomy" id="4639"/>
    <lineage>
        <taxon>Eukaryota</taxon>
        <taxon>Viridiplantae</taxon>
        <taxon>Streptophyta</taxon>
        <taxon>Embryophyta</taxon>
        <taxon>Tracheophyta</taxon>
        <taxon>Spermatophyta</taxon>
        <taxon>Magnoliopsida</taxon>
        <taxon>Liliopsida</taxon>
        <taxon>Zingiberales</taxon>
        <taxon>Musaceae</taxon>
        <taxon>Ensete</taxon>
    </lineage>
</organism>
<dbReference type="Proteomes" id="UP000287651">
    <property type="component" value="Unassembled WGS sequence"/>
</dbReference>
<sequence length="176" mass="19792">MRLVSSPDSRNKGSVQGESRNRTMAQVLKGLWERVQGNHVFNQYAGNKSLMSLDKLHVATLRVFDSLNEYLLGPHKQPPSTSAIANKVKEYEKTKTEINENEFYETILEWTSKDLRIYMVNKIILACLASPALTIMTKNAGKRVPRIGHAVEKIPAPVIFSAYSALLVVLLDIHVE</sequence>
<comment type="caution">
    <text evidence="2">The sequence shown here is derived from an EMBL/GenBank/DDBJ whole genome shotgun (WGS) entry which is preliminary data.</text>
</comment>
<proteinExistence type="predicted"/>
<reference evidence="2 3" key="1">
    <citation type="journal article" date="2014" name="Agronomy (Basel)">
        <title>A Draft Genome Sequence for Ensete ventricosum, the Drought-Tolerant Tree Against Hunger.</title>
        <authorList>
            <person name="Harrison J."/>
            <person name="Moore K.A."/>
            <person name="Paszkiewicz K."/>
            <person name="Jones T."/>
            <person name="Grant M."/>
            <person name="Ambacheew D."/>
            <person name="Muzemil S."/>
            <person name="Studholme D.J."/>
        </authorList>
    </citation>
    <scope>NUCLEOTIDE SEQUENCE [LARGE SCALE GENOMIC DNA]</scope>
</reference>
<evidence type="ECO:0000313" key="3">
    <source>
        <dbReference type="Proteomes" id="UP000287651"/>
    </source>
</evidence>
<gene>
    <name evidence="2" type="ORF">B296_00013663</name>
</gene>
<feature type="region of interest" description="Disordered" evidence="1">
    <location>
        <begin position="1"/>
        <end position="20"/>
    </location>
</feature>
<dbReference type="AlphaFoldDB" id="A0A427AFN4"/>
<accession>A0A427AFN4</accession>
<evidence type="ECO:0000313" key="2">
    <source>
        <dbReference type="EMBL" id="RRT75048.1"/>
    </source>
</evidence>